<dbReference type="Pfam" id="PF26216">
    <property type="entry name" value="GDPGP1_C"/>
    <property type="match status" value="1"/>
</dbReference>
<name>A0A6P8NWP5_9HYME</name>
<evidence type="ECO:0000313" key="7">
    <source>
        <dbReference type="RefSeq" id="XP_033318690.1"/>
    </source>
</evidence>
<dbReference type="GO" id="GO:0000166">
    <property type="term" value="F:nucleotide binding"/>
    <property type="evidence" value="ECO:0007669"/>
    <property type="project" value="UniProtKB-KW"/>
</dbReference>
<dbReference type="AlphaFoldDB" id="A0A6P8NWP5"/>
<proteinExistence type="predicted"/>
<dbReference type="RefSeq" id="XP_033318690.1">
    <property type="nucleotide sequence ID" value="XM_033462799.1"/>
</dbReference>
<accession>A0A6P8NWP5</accession>
<dbReference type="GO" id="GO:0005085">
    <property type="term" value="F:guanyl-nucleotide exchange factor activity"/>
    <property type="evidence" value="ECO:0007669"/>
    <property type="project" value="UniProtKB-KW"/>
</dbReference>
<feature type="domain" description="GDPGP1-like C-terminal" evidence="5">
    <location>
        <begin position="10"/>
        <end position="114"/>
    </location>
</feature>
<dbReference type="GO" id="GO:0006006">
    <property type="term" value="P:glucose metabolic process"/>
    <property type="evidence" value="ECO:0007669"/>
    <property type="project" value="TreeGrafter"/>
</dbReference>
<dbReference type="GO" id="GO:0016787">
    <property type="term" value="F:hydrolase activity"/>
    <property type="evidence" value="ECO:0007669"/>
    <property type="project" value="UniProtKB-KW"/>
</dbReference>
<dbReference type="PANTHER" id="PTHR20884:SF8">
    <property type="entry name" value="GDP-D-GLUCOSE PHOSPHORYLASE 1"/>
    <property type="match status" value="1"/>
</dbReference>
<reference evidence="7" key="1">
    <citation type="submission" date="2025-08" db="UniProtKB">
        <authorList>
            <consortium name="RefSeq"/>
        </authorList>
    </citation>
    <scope>IDENTIFICATION</scope>
    <source>
        <tissue evidence="7">Muscle</tissue>
    </source>
</reference>
<protein>
    <recommendedName>
        <fullName evidence="4">GDP-D-glucose phosphorylase 1</fullName>
        <ecNumber evidence="3">2.7.7.78</ecNumber>
    </recommendedName>
</protein>
<evidence type="ECO:0000256" key="2">
    <source>
        <dbReference type="ARBA" id="ARBA00003049"/>
    </source>
</evidence>
<comment type="catalytic activity">
    <reaction evidence="1">
        <text>GDP-alpha-D-glucose + phosphate = alpha-D-glucose 1-phosphate + GDP + H(+)</text>
        <dbReference type="Rhea" id="RHEA:30387"/>
        <dbReference type="ChEBI" id="CHEBI:15378"/>
        <dbReference type="ChEBI" id="CHEBI:43474"/>
        <dbReference type="ChEBI" id="CHEBI:58189"/>
        <dbReference type="ChEBI" id="CHEBI:58601"/>
        <dbReference type="ChEBI" id="CHEBI:62230"/>
        <dbReference type="EC" id="2.7.7.78"/>
    </reaction>
</comment>
<sequence length="115" mass="13368">MDDFVNWAFLIIDYLQNKQIAHNIYITRGKSNIKENKEEYRDVRIYIWARKSTQGAKDIHAFNLAACELFGHLSMKSKEAYENVTEEYVTRALREATEETFSSVAAEIKALVESQ</sequence>
<evidence type="ECO:0000259" key="5">
    <source>
        <dbReference type="Pfam" id="PF26216"/>
    </source>
</evidence>
<comment type="function">
    <text evidence="2">Specific and highly efficient GDP-D-glucose phosphorylase regulating the levels of GDP-D-glucose in cells.</text>
</comment>
<dbReference type="PANTHER" id="PTHR20884">
    <property type="entry name" value="GDP-D-GLUCOSE PHOSPHORYLASE 1"/>
    <property type="match status" value="1"/>
</dbReference>
<dbReference type="EC" id="2.7.7.78" evidence="3"/>
<dbReference type="InterPro" id="IPR026506">
    <property type="entry name" value="GDPGP"/>
</dbReference>
<dbReference type="GO" id="GO:0080048">
    <property type="term" value="F:GDP-D-glucose phosphorylase activity"/>
    <property type="evidence" value="ECO:0007669"/>
    <property type="project" value="UniProtKB-EC"/>
</dbReference>
<evidence type="ECO:0000313" key="6">
    <source>
        <dbReference type="Proteomes" id="UP000515164"/>
    </source>
</evidence>
<evidence type="ECO:0000256" key="3">
    <source>
        <dbReference type="ARBA" id="ARBA00012507"/>
    </source>
</evidence>
<keyword evidence="6" id="KW-1185">Reference proteome</keyword>
<evidence type="ECO:0000256" key="4">
    <source>
        <dbReference type="ARBA" id="ARBA00018857"/>
    </source>
</evidence>
<gene>
    <name evidence="7" type="primary">LOC117216222</name>
</gene>
<dbReference type="KEGG" id="bbif:117216222"/>
<evidence type="ECO:0000256" key="1">
    <source>
        <dbReference type="ARBA" id="ARBA00000063"/>
    </source>
</evidence>
<organism evidence="6 7">
    <name type="scientific">Bombus bifarius</name>
    <dbReference type="NCBI Taxonomy" id="103933"/>
    <lineage>
        <taxon>Eukaryota</taxon>
        <taxon>Metazoa</taxon>
        <taxon>Ecdysozoa</taxon>
        <taxon>Arthropoda</taxon>
        <taxon>Hexapoda</taxon>
        <taxon>Insecta</taxon>
        <taxon>Pterygota</taxon>
        <taxon>Neoptera</taxon>
        <taxon>Endopterygota</taxon>
        <taxon>Hymenoptera</taxon>
        <taxon>Apocrita</taxon>
        <taxon>Aculeata</taxon>
        <taxon>Apoidea</taxon>
        <taxon>Anthophila</taxon>
        <taxon>Apidae</taxon>
        <taxon>Bombus</taxon>
        <taxon>Pyrobombus</taxon>
    </lineage>
</organism>
<dbReference type="GeneID" id="117216222"/>
<dbReference type="GO" id="GO:0005737">
    <property type="term" value="C:cytoplasm"/>
    <property type="evidence" value="ECO:0007669"/>
    <property type="project" value="UniProtKB-SubCell"/>
</dbReference>
<dbReference type="InterPro" id="IPR058865">
    <property type="entry name" value="GDPGP1_C"/>
</dbReference>
<dbReference type="Proteomes" id="UP000515164">
    <property type="component" value="Unplaced"/>
</dbReference>